<feature type="compositionally biased region" description="Low complexity" evidence="1">
    <location>
        <begin position="1530"/>
        <end position="1543"/>
    </location>
</feature>
<organism evidence="4 6">
    <name type="scientific">Venturia inaequalis</name>
    <name type="common">Apple scab fungus</name>
    <dbReference type="NCBI Taxonomy" id="5025"/>
    <lineage>
        <taxon>Eukaryota</taxon>
        <taxon>Fungi</taxon>
        <taxon>Dikarya</taxon>
        <taxon>Ascomycota</taxon>
        <taxon>Pezizomycotina</taxon>
        <taxon>Dothideomycetes</taxon>
        <taxon>Pleosporomycetidae</taxon>
        <taxon>Venturiales</taxon>
        <taxon>Venturiaceae</taxon>
        <taxon>Venturia</taxon>
    </lineage>
</organism>
<evidence type="ECO:0000313" key="6">
    <source>
        <dbReference type="Proteomes" id="UP000490939"/>
    </source>
</evidence>
<feature type="compositionally biased region" description="Low complexity" evidence="1">
    <location>
        <begin position="421"/>
        <end position="430"/>
    </location>
</feature>
<dbReference type="InterPro" id="IPR057596">
    <property type="entry name" value="RDRP_core"/>
</dbReference>
<evidence type="ECO:0000313" key="4">
    <source>
        <dbReference type="EMBL" id="KAE9984079.1"/>
    </source>
</evidence>
<feature type="region of interest" description="Disordered" evidence="1">
    <location>
        <begin position="418"/>
        <end position="448"/>
    </location>
</feature>
<feature type="compositionally biased region" description="Basic and acidic residues" evidence="1">
    <location>
        <begin position="477"/>
        <end position="487"/>
    </location>
</feature>
<dbReference type="PANTHER" id="PTHR23079">
    <property type="entry name" value="RNA-DEPENDENT RNA POLYMERASE"/>
    <property type="match status" value="1"/>
</dbReference>
<name>A0A8H3VBS2_VENIN</name>
<feature type="compositionally biased region" description="Polar residues" evidence="1">
    <location>
        <begin position="238"/>
        <end position="250"/>
    </location>
</feature>
<dbReference type="GO" id="GO:0003723">
    <property type="term" value="F:RNA binding"/>
    <property type="evidence" value="ECO:0007669"/>
    <property type="project" value="UniProtKB-KW"/>
</dbReference>
<feature type="region of interest" description="Disordered" evidence="1">
    <location>
        <begin position="1528"/>
        <end position="1575"/>
    </location>
</feature>
<protein>
    <recommendedName>
        <fullName evidence="2">RDRP core domain-containing protein</fullName>
    </recommendedName>
</protein>
<dbReference type="GO" id="GO:0003968">
    <property type="term" value="F:RNA-directed RNA polymerase activity"/>
    <property type="evidence" value="ECO:0007669"/>
    <property type="project" value="UniProtKB-KW"/>
</dbReference>
<dbReference type="GO" id="GO:0030422">
    <property type="term" value="P:siRNA processing"/>
    <property type="evidence" value="ECO:0007669"/>
    <property type="project" value="TreeGrafter"/>
</dbReference>
<feature type="compositionally biased region" description="Polar residues" evidence="1">
    <location>
        <begin position="382"/>
        <end position="399"/>
    </location>
</feature>
<feature type="region of interest" description="Disordered" evidence="1">
    <location>
        <begin position="334"/>
        <end position="355"/>
    </location>
</feature>
<evidence type="ECO:0000259" key="2">
    <source>
        <dbReference type="Pfam" id="PF05183"/>
    </source>
</evidence>
<dbReference type="EMBL" id="WNWR01000302">
    <property type="protein sequence ID" value="KAE9984079.1"/>
    <property type="molecule type" value="Genomic_DNA"/>
</dbReference>
<feature type="compositionally biased region" description="Polar residues" evidence="1">
    <location>
        <begin position="503"/>
        <end position="524"/>
    </location>
</feature>
<feature type="region of interest" description="Disordered" evidence="1">
    <location>
        <begin position="470"/>
        <end position="536"/>
    </location>
</feature>
<keyword evidence="6" id="KW-1185">Reference proteome</keyword>
<dbReference type="InterPro" id="IPR007855">
    <property type="entry name" value="RDRP"/>
</dbReference>
<feature type="domain" description="RDRP core" evidence="2">
    <location>
        <begin position="657"/>
        <end position="1338"/>
    </location>
</feature>
<feature type="region of interest" description="Disordered" evidence="1">
    <location>
        <begin position="377"/>
        <end position="399"/>
    </location>
</feature>
<sequence>MASKVPSHPTSQPRTPSGRAHEAINKRVQDLNARWDLGLKPRDGIWTPRHGQGTIAEQCVERIKYLHYSATAQLDSLLSQEFPRLARQTPLNGRLPLLFGLLNQLFPSTSPKVSSQGSRVKNRIFREGDPEVERPSGTTELDVSPGLVERTNNVSHRGARTFSEDPEVEDLHAQILAEYEAEDRRLGLSDRAFGVRLKKPDFHQPSTPPSSDTEEDGSDVFFSPPGSPTEEAAERKQAQISPSMSSSINYQARDRRKRRSDVENISPPKRRISETNATNSAYYFANPVLKPPALIETFRSSGTPIESAMTSFAASTPGLLQDNGRQIESANTSFGSDMVGPADEAMSSPWEGSSMPSLPPDLDNVITNQGLDGTVPFIRPASKSNSVPSEGRLSTNTRDSLSTETRIEMIEVAARSELRAARGPRQPAAASSNAYHEPIAGSSATTETMSTAERDAIYDFTDMVVEQSFRQTAAETQPRRGLKEHSDGATSHKGRTIRPASPSIRQQQKQLHPTSRASTATNEIQNRDIDSPLQRHDSEDFRLSSLPKQHMFIDEGKEVAVLSVMPFKTRFECSRVALASGLPIHTFATQDVLRITTYDELWSHFKKIAQEEGVVLPKKSSASAWDDTSARCEYVNLKARLSFNDEANSRQSLFKLHIDPIGYERPCRFQYKYGGDRFLYLFLPNLELKEDPSYLTQAHKPDLIRRLQQWLRNEKNFFGRRWRVMHVEPVKEKSQAKRRERMLSYRIILFATHGYDILPKLVERPYKTSSPETTIEEIVNWFMPLQKTAHQPYCKAFARLDLGFSKTWRTIVFKPSQVIRVPDIMSDGTPEATEFDDQGSSCDWSGYQRPVKPTAMNDGCSRISVGACREIWKKLRLTGPIPSAFQARINGAKGVWIRSAPTDTKSSHHLDVWIEISASQEKFKAHDLDTDENFDPIRWTFEVVSTTHSLKSNTLNVAFIPILEDRNVRHADLQGLIKGIMDAERHDIVSSFRDPVSLRAWVHKHMVSDENRNKNEVVDDKRKGALPFALVDRVIHLLEAGFAPNDLPILGDFVEKVARKHFSLAVASFKIQLPRSTMVIGVADPTGTLQPGEISMIFSKPIIDEISGEVFPFLDNKEVLVARHPSLRSSDIQKVRAVYRPELAYLTDVVVFPSKGRVPLAGKLQGGDYDGDTFWVCWEPALTKDFENAPAPLPDQLAEPEALGIKVDRRKLGEFLSETEPVDRFLSESFKFRFQPDLLGRCTNLHKRLAYRENSLNSGGVSALANLHDYLIDSSKNGYIFTDKNFEQYVREYTRLDRASLKEKGYEEAMMVGFEDDQLLKSIQAPPNLDRILDMLYFSLMEPEIRAAINDVKNLCKLKNDELDDALAEPLQFEIREGDAVIRQEIDALMNAFPHISDTWNRTMFPNAKGLVDEGRSQGGRERWSAAIDKCHPMYEALMPQNIKHPIIKRWIKRRHQGPTEWDLIKASALYRKYPYKQFKTKALFIWNMAGNHLMYIKGVDDPNTRPIRPNMLDAMKPTKLKLAAREYNGPVTGSPPVSPGLGEKILKDFTQHQDDDYPSDGDGYSSAADFLDRG</sequence>
<dbReference type="EMBL" id="WNWS01000071">
    <property type="protein sequence ID" value="KAE9982761.1"/>
    <property type="molecule type" value="Genomic_DNA"/>
</dbReference>
<dbReference type="Pfam" id="PF05183">
    <property type="entry name" value="RdRP"/>
    <property type="match status" value="1"/>
</dbReference>
<evidence type="ECO:0000313" key="5">
    <source>
        <dbReference type="Proteomes" id="UP000447873"/>
    </source>
</evidence>
<proteinExistence type="predicted"/>
<dbReference type="Proteomes" id="UP000447873">
    <property type="component" value="Unassembled WGS sequence"/>
</dbReference>
<dbReference type="Proteomes" id="UP000490939">
    <property type="component" value="Unassembled WGS sequence"/>
</dbReference>
<feature type="region of interest" description="Disordered" evidence="1">
    <location>
        <begin position="1"/>
        <end position="21"/>
    </location>
</feature>
<gene>
    <name evidence="4" type="ORF">EG327_005246</name>
    <name evidence="3" type="ORF">EG328_010625</name>
</gene>
<feature type="region of interest" description="Disordered" evidence="1">
    <location>
        <begin position="197"/>
        <end position="274"/>
    </location>
</feature>
<evidence type="ECO:0000313" key="3">
    <source>
        <dbReference type="EMBL" id="KAE9982761.1"/>
    </source>
</evidence>
<feature type="compositionally biased region" description="Basic and acidic residues" evidence="1">
    <location>
        <begin position="1545"/>
        <end position="1556"/>
    </location>
</feature>
<comment type="caution">
    <text evidence="4">The sequence shown here is derived from an EMBL/GenBank/DDBJ whole genome shotgun (WGS) entry which is preliminary data.</text>
</comment>
<dbReference type="PANTHER" id="PTHR23079:SF55">
    <property type="entry name" value="RNA-DIRECTED RNA POLYMERASE"/>
    <property type="match status" value="1"/>
</dbReference>
<dbReference type="GO" id="GO:0031380">
    <property type="term" value="C:nuclear RNA-directed RNA polymerase complex"/>
    <property type="evidence" value="ECO:0007669"/>
    <property type="project" value="TreeGrafter"/>
</dbReference>
<evidence type="ECO:0000256" key="1">
    <source>
        <dbReference type="SAM" id="MobiDB-lite"/>
    </source>
</evidence>
<accession>A0A8H3VBS2</accession>
<reference evidence="4 6" key="1">
    <citation type="submission" date="2019-07" db="EMBL/GenBank/DDBJ databases">
        <title>Venturia inaequalis Genome Resource.</title>
        <authorList>
            <person name="Lichtner F.J."/>
        </authorList>
    </citation>
    <scope>NUCLEOTIDE SEQUENCE [LARGE SCALE GENOMIC DNA]</scope>
    <source>
        <strain evidence="3 5">120213</strain>
        <strain evidence="4 6">DMI_063113</strain>
    </source>
</reference>
<feature type="compositionally biased region" description="Basic and acidic residues" evidence="1">
    <location>
        <begin position="525"/>
        <end position="536"/>
    </location>
</feature>